<reference evidence="1 2" key="1">
    <citation type="submission" date="2023-01" db="EMBL/GenBank/DDBJ databases">
        <title>Psychrosphaera sp. nov., isolated from marine algae.</title>
        <authorList>
            <person name="Bayburt H."/>
            <person name="Choi B.J."/>
            <person name="Kim J.M."/>
            <person name="Choi D.G."/>
            <person name="Jeon C.O."/>
        </authorList>
    </citation>
    <scope>NUCLEOTIDE SEQUENCE [LARGE SCALE GENOMIC DNA]</scope>
    <source>
        <strain evidence="1 2">G1-22</strain>
    </source>
</reference>
<dbReference type="PANTHER" id="PTHR35145">
    <property type="entry name" value="CYTOPLASMIC PROTEIN-RELATED"/>
    <property type="match status" value="1"/>
</dbReference>
<dbReference type="PANTHER" id="PTHR35145:SF1">
    <property type="entry name" value="CYTOPLASMIC PROTEIN"/>
    <property type="match status" value="1"/>
</dbReference>
<proteinExistence type="predicted"/>
<evidence type="ECO:0000313" key="2">
    <source>
        <dbReference type="Proteomes" id="UP001528411"/>
    </source>
</evidence>
<organism evidence="1 2">
    <name type="scientific">Psychrosphaera algicola</name>
    <dbReference type="NCBI Taxonomy" id="3023714"/>
    <lineage>
        <taxon>Bacteria</taxon>
        <taxon>Pseudomonadati</taxon>
        <taxon>Pseudomonadota</taxon>
        <taxon>Gammaproteobacteria</taxon>
        <taxon>Alteromonadales</taxon>
        <taxon>Pseudoalteromonadaceae</taxon>
        <taxon>Psychrosphaera</taxon>
    </lineage>
</organism>
<dbReference type="SUPFAM" id="SSF142906">
    <property type="entry name" value="YjbR-like"/>
    <property type="match status" value="1"/>
</dbReference>
<dbReference type="InterPro" id="IPR007351">
    <property type="entry name" value="YjbR"/>
</dbReference>
<keyword evidence="2" id="KW-1185">Reference proteome</keyword>
<dbReference type="EMBL" id="JAQOMS010000002">
    <property type="protein sequence ID" value="MDC2890096.1"/>
    <property type="molecule type" value="Genomic_DNA"/>
</dbReference>
<dbReference type="Gene3D" id="3.90.1150.30">
    <property type="match status" value="1"/>
</dbReference>
<comment type="caution">
    <text evidence="1">The sequence shown here is derived from an EMBL/GenBank/DDBJ whole genome shotgun (WGS) entry which is preliminary data.</text>
</comment>
<evidence type="ECO:0000313" key="1">
    <source>
        <dbReference type="EMBL" id="MDC2890096.1"/>
    </source>
</evidence>
<keyword evidence="1" id="KW-0238">DNA-binding</keyword>
<accession>A0ABT5FFI3</accession>
<dbReference type="RefSeq" id="WP_272181390.1">
    <property type="nucleotide sequence ID" value="NZ_JAQOMS010000002.1"/>
</dbReference>
<protein>
    <submittedName>
        <fullName evidence="1">MmcQ/YjbR family DNA-binding protein</fullName>
    </submittedName>
</protein>
<dbReference type="Proteomes" id="UP001528411">
    <property type="component" value="Unassembled WGS sequence"/>
</dbReference>
<dbReference type="InterPro" id="IPR058532">
    <property type="entry name" value="YjbR/MT2646/Rv2570-like"/>
</dbReference>
<dbReference type="GO" id="GO:0003677">
    <property type="term" value="F:DNA binding"/>
    <property type="evidence" value="ECO:0007669"/>
    <property type="project" value="UniProtKB-KW"/>
</dbReference>
<sequence length="150" mass="17947">MALSMQLNKLNTVELMELDQLKTYLINKPETLETFPFGDDVSVYKVKNKMFALLAWRDDQLMLNLKCDPDESIMLREIFPTIKPGYHMNKKHWISIYFEDPIPKGEIERLIDNSFMLVVNKMAKKINRLFYYIYNVLNLHFQYIVPYRSL</sequence>
<name>A0ABT5FFI3_9GAMM</name>
<dbReference type="InterPro" id="IPR038056">
    <property type="entry name" value="YjbR-like_sf"/>
</dbReference>
<gene>
    <name evidence="1" type="ORF">PN838_16655</name>
</gene>
<dbReference type="Pfam" id="PF04237">
    <property type="entry name" value="YjbR"/>
    <property type="match status" value="1"/>
</dbReference>